<dbReference type="STRING" id="1217970.SAMN05444002_1683"/>
<gene>
    <name evidence="1" type="ORF">SAMN05444002_1683</name>
</gene>
<dbReference type="Proteomes" id="UP000184932">
    <property type="component" value="Unassembled WGS sequence"/>
</dbReference>
<keyword evidence="2" id="KW-1185">Reference proteome</keyword>
<evidence type="ECO:0000313" key="1">
    <source>
        <dbReference type="EMBL" id="SIN94842.1"/>
    </source>
</evidence>
<dbReference type="EMBL" id="FSRL01000001">
    <property type="protein sequence ID" value="SIN94842.1"/>
    <property type="molecule type" value="Genomic_DNA"/>
</dbReference>
<sequence length="328" mass="36236">MGCAGAAMTQTTDDATRRARWRVTLDAHGAEQGAHVRLGDDHGALFTEDGETLLVTFEMAETIRDTGQGALPYGLQIAGREGCSQLCLYSETNGFFRAAEVYGYFDGLVDEGFFDQFERVVFYGCGPCGYAAAAYSVCAPFSTAVLLAPLATLDPARAAWDDRYPEMRRTDFSARYGYAPDMLEAAEAAFILHNPAATKDAMHASLFRGETIHHLPTRWIGHRIDQELEDMGVLEPMLRAALRGKLTPEGFARLYRERHRHGPWLRRLLGSLDAAERPWLTALAARAALARFDWPRFRKTYQAATAALAEEGRTLPAPGTPKQKEAAE</sequence>
<organism evidence="1 2">
    <name type="scientific">Vannielia litorea</name>
    <dbReference type="NCBI Taxonomy" id="1217970"/>
    <lineage>
        <taxon>Bacteria</taxon>
        <taxon>Pseudomonadati</taxon>
        <taxon>Pseudomonadota</taxon>
        <taxon>Alphaproteobacteria</taxon>
        <taxon>Rhodobacterales</taxon>
        <taxon>Paracoccaceae</taxon>
        <taxon>Vannielia</taxon>
    </lineage>
</organism>
<name>A0A1N6FHW4_9RHOB</name>
<reference evidence="2" key="1">
    <citation type="submission" date="2016-11" db="EMBL/GenBank/DDBJ databases">
        <authorList>
            <person name="Varghese N."/>
            <person name="Submissions S."/>
        </authorList>
    </citation>
    <scope>NUCLEOTIDE SEQUENCE [LARGE SCALE GENOMIC DNA]</scope>
    <source>
        <strain evidence="2">DSM 29440</strain>
    </source>
</reference>
<protein>
    <recommendedName>
        <fullName evidence="3">Phosphoadenosine phosphosulfate reductase</fullName>
    </recommendedName>
</protein>
<evidence type="ECO:0000313" key="2">
    <source>
        <dbReference type="Proteomes" id="UP000184932"/>
    </source>
</evidence>
<evidence type="ECO:0008006" key="3">
    <source>
        <dbReference type="Google" id="ProtNLM"/>
    </source>
</evidence>
<proteinExistence type="predicted"/>
<accession>A0A1N6FHW4</accession>
<dbReference type="AlphaFoldDB" id="A0A1N6FHW4"/>